<dbReference type="Gene3D" id="3.30.559.30">
    <property type="entry name" value="Nonribosomal peptide synthetase, condensation domain"/>
    <property type="match status" value="1"/>
</dbReference>
<dbReference type="Proteomes" id="UP001595975">
    <property type="component" value="Unassembled WGS sequence"/>
</dbReference>
<protein>
    <recommendedName>
        <fullName evidence="3">Condensation domain-containing protein</fullName>
    </recommendedName>
</protein>
<dbReference type="Gene3D" id="3.30.559.10">
    <property type="entry name" value="Chloramphenicol acetyltransferase-like domain"/>
    <property type="match status" value="1"/>
</dbReference>
<dbReference type="RefSeq" id="WP_380227645.1">
    <property type="nucleotide sequence ID" value="NZ_JBHSOF010000034.1"/>
</dbReference>
<dbReference type="InterPro" id="IPR023213">
    <property type="entry name" value="CAT-like_dom_sf"/>
</dbReference>
<dbReference type="SUPFAM" id="SSF52777">
    <property type="entry name" value="CoA-dependent acyltransferases"/>
    <property type="match status" value="2"/>
</dbReference>
<organism evidence="1 2">
    <name type="scientific">Kitasatospora misakiensis</name>
    <dbReference type="NCBI Taxonomy" id="67330"/>
    <lineage>
        <taxon>Bacteria</taxon>
        <taxon>Bacillati</taxon>
        <taxon>Actinomycetota</taxon>
        <taxon>Actinomycetes</taxon>
        <taxon>Kitasatosporales</taxon>
        <taxon>Streptomycetaceae</taxon>
        <taxon>Kitasatospora</taxon>
    </lineage>
</organism>
<dbReference type="EMBL" id="JBHSOF010000034">
    <property type="protein sequence ID" value="MFC5665973.1"/>
    <property type="molecule type" value="Genomic_DNA"/>
</dbReference>
<proteinExistence type="predicted"/>
<gene>
    <name evidence="1" type="ORF">ACFP3U_23720</name>
</gene>
<evidence type="ECO:0008006" key="3">
    <source>
        <dbReference type="Google" id="ProtNLM"/>
    </source>
</evidence>
<sequence length="434" mass="46728">MTATLAHRIPLLAGQRTHLSTPPQWGEVAVDTDDLTLGQARDALAAVVGRHEALRTVCAPAAGDFQFVLDAPEVEFRAEAPASWPEERPRWFALHDAPARRLVLRVCPSLSDRPGLEILARDLAAAVAATRTGRPPAWRPAPSLAAVATREDDPRTRARLRANAQYFRGLLDQPFTGRPVVPRAGAHHRWARAGGAVDAATARAFLAHATAIGVSWPNLLRAAFFRAEEAVWAHGEIVAAEAHPQRDDEERRRLVGPLSVTVPLVLDLTSARDLAADDWARALDRTYREALGHLPVDPAALGPDPIGRQRPHYRLDIRDHSPLPPAPAPAAPPTSPTTVLHIDRDPQGLRFTVAEHTARCGEHSLDLLATCLTGAIESYAGLTGTPSTTVLEAAVRLRASVGPWACLEDRDATLVAYTASTPTAPLTDTPEGHP</sequence>
<evidence type="ECO:0000313" key="2">
    <source>
        <dbReference type="Proteomes" id="UP001595975"/>
    </source>
</evidence>
<name>A0ABW0X8C5_9ACTN</name>
<accession>A0ABW0X8C5</accession>
<reference evidence="2" key="1">
    <citation type="journal article" date="2019" name="Int. J. Syst. Evol. Microbiol.">
        <title>The Global Catalogue of Microorganisms (GCM) 10K type strain sequencing project: providing services to taxonomists for standard genome sequencing and annotation.</title>
        <authorList>
            <consortium name="The Broad Institute Genomics Platform"/>
            <consortium name="The Broad Institute Genome Sequencing Center for Infectious Disease"/>
            <person name="Wu L."/>
            <person name="Ma J."/>
        </authorList>
    </citation>
    <scope>NUCLEOTIDE SEQUENCE [LARGE SCALE GENOMIC DNA]</scope>
    <source>
        <strain evidence="2">CGMCC 4.1437</strain>
    </source>
</reference>
<evidence type="ECO:0000313" key="1">
    <source>
        <dbReference type="EMBL" id="MFC5665973.1"/>
    </source>
</evidence>
<comment type="caution">
    <text evidence="1">The sequence shown here is derived from an EMBL/GenBank/DDBJ whole genome shotgun (WGS) entry which is preliminary data.</text>
</comment>
<keyword evidence="2" id="KW-1185">Reference proteome</keyword>